<proteinExistence type="inferred from homology"/>
<comment type="subcellular location">
    <subcellularLocation>
        <location evidence="1">Mitochondrion</location>
    </subcellularLocation>
</comment>
<dbReference type="InterPro" id="IPR016939">
    <property type="entry name" value="Ribosomal_mS23_fun"/>
</dbReference>
<dbReference type="AlphaFoldDB" id="U5H697"/>
<dbReference type="EMBL" id="AEIJ01000268">
    <property type="status" value="NOT_ANNOTATED_CDS"/>
    <property type="molecule type" value="Genomic_DNA"/>
</dbReference>
<evidence type="ECO:0000256" key="5">
    <source>
        <dbReference type="ARBA" id="ARBA00023274"/>
    </source>
</evidence>
<organism evidence="9">
    <name type="scientific">Microbotryum lychnidis-dioicae (strain p1A1 Lamole / MvSl-1064)</name>
    <name type="common">Anther smut fungus</name>
    <dbReference type="NCBI Taxonomy" id="683840"/>
    <lineage>
        <taxon>Eukaryota</taxon>
        <taxon>Fungi</taxon>
        <taxon>Dikarya</taxon>
        <taxon>Basidiomycota</taxon>
        <taxon>Pucciniomycotina</taxon>
        <taxon>Microbotryomycetes</taxon>
        <taxon>Microbotryales</taxon>
        <taxon>Microbotryaceae</taxon>
        <taxon>Microbotryum</taxon>
    </lineage>
</organism>
<evidence type="ECO:0000313" key="9">
    <source>
        <dbReference type="EMBL" id="KDE06913.1"/>
    </source>
</evidence>
<dbReference type="Proteomes" id="UP000017200">
    <property type="component" value="Unassembled WGS sequence"/>
</dbReference>
<keyword evidence="5" id="KW-0687">Ribonucleoprotein</keyword>
<reference evidence="11" key="1">
    <citation type="submission" date="2010-11" db="EMBL/GenBank/DDBJ databases">
        <title>The genome sequence of Microbotryum violaceum strain p1A1 Lamole.</title>
        <authorList>
            <person name="Cuomo C."/>
            <person name="Perlin M."/>
            <person name="Young S.K."/>
            <person name="Zeng Q."/>
            <person name="Gargeya S."/>
            <person name="Alvarado L."/>
            <person name="Berlin A."/>
            <person name="Chapman S.B."/>
            <person name="Chen Z."/>
            <person name="Freedman E."/>
            <person name="Gellesch M."/>
            <person name="Goldberg J."/>
            <person name="Griggs A."/>
            <person name="Gujja S."/>
            <person name="Heilman E."/>
            <person name="Heiman D."/>
            <person name="Howarth C."/>
            <person name="Mehta T."/>
            <person name="Neiman D."/>
            <person name="Pearson M."/>
            <person name="Roberts A."/>
            <person name="Saif S."/>
            <person name="Shea T."/>
            <person name="Shenoy N."/>
            <person name="Sisk P."/>
            <person name="Stolte C."/>
            <person name="Sykes S."/>
            <person name="White J."/>
            <person name="Yandava C."/>
            <person name="Haas B."/>
            <person name="Nusbaum C."/>
            <person name="Birren B."/>
        </authorList>
    </citation>
    <scope>NUCLEOTIDE SEQUENCE [LARGE SCALE GENOMIC DNA]</scope>
    <source>
        <strain evidence="11">p1A1 Lamole</strain>
    </source>
</reference>
<keyword evidence="3" id="KW-0689">Ribosomal protein</keyword>
<evidence type="ECO:0000256" key="3">
    <source>
        <dbReference type="ARBA" id="ARBA00022980"/>
    </source>
</evidence>
<evidence type="ECO:0000256" key="1">
    <source>
        <dbReference type="ARBA" id="ARBA00004173"/>
    </source>
</evidence>
<evidence type="ECO:0000256" key="2">
    <source>
        <dbReference type="ARBA" id="ARBA00009864"/>
    </source>
</evidence>
<evidence type="ECO:0000313" key="10">
    <source>
        <dbReference type="EnsemblFungi" id="MVLG_02801T0"/>
    </source>
</evidence>
<feature type="compositionally biased region" description="Basic and acidic residues" evidence="8">
    <location>
        <begin position="281"/>
        <end position="291"/>
    </location>
</feature>
<comment type="similarity">
    <text evidence="2">Belongs to the mitochondrion-specific ribosomal protein mS23 family.</text>
</comment>
<reference evidence="9 11" key="3">
    <citation type="journal article" date="2015" name="BMC Genomics">
        <title>Sex and parasites: genomic and transcriptomic analysis of Microbotryum lychnidis-dioicae, the biotrophic and plant-castrating anther smut fungus.</title>
        <authorList>
            <person name="Perlin M.H."/>
            <person name="Amselem J."/>
            <person name="Fontanillas E."/>
            <person name="Toh S.S."/>
            <person name="Chen Z."/>
            <person name="Goldberg J."/>
            <person name="Duplessis S."/>
            <person name="Henrissat B."/>
            <person name="Young S."/>
            <person name="Zeng Q."/>
            <person name="Aguileta G."/>
            <person name="Petit E."/>
            <person name="Badouin H."/>
            <person name="Andrews J."/>
            <person name="Razeeq D."/>
            <person name="Gabaldon T."/>
            <person name="Quesneville H."/>
            <person name="Giraud T."/>
            <person name="Hood M.E."/>
            <person name="Schultz D.J."/>
            <person name="Cuomo C.A."/>
        </authorList>
    </citation>
    <scope>NUCLEOTIDE SEQUENCE [LARGE SCALE GENOMIC DNA]</scope>
    <source>
        <strain evidence="9">P1A1 Lamole</strain>
        <strain evidence="11">p1A1 Lamole</strain>
    </source>
</reference>
<evidence type="ECO:0000313" key="11">
    <source>
        <dbReference type="Proteomes" id="UP000017200"/>
    </source>
</evidence>
<reference evidence="9" key="2">
    <citation type="submission" date="2010-11" db="EMBL/GenBank/DDBJ databases">
        <authorList>
            <consortium name="The Broad Institute Genome Sequencing Platform"/>
            <person name="Earl A."/>
            <person name="Ward D."/>
            <person name="Feldgarden M."/>
            <person name="Gevers D."/>
            <person name="Butler R."/>
            <person name="Young S.K."/>
            <person name="Zeng Q."/>
            <person name="Gargeya S."/>
            <person name="Fitzgerald M."/>
            <person name="Haas B."/>
            <person name="Abouelleil A."/>
            <person name="Alvarado L."/>
            <person name="Arachchi H.M."/>
            <person name="Berlin A."/>
            <person name="Brown A."/>
            <person name="Chapman S.B."/>
            <person name="Chen Z."/>
            <person name="Dunbar C."/>
            <person name="Freedman E."/>
            <person name="Gearin G."/>
            <person name="Gellesch M."/>
            <person name="Goldberg J."/>
            <person name="Griggs A."/>
            <person name="Gujja S."/>
            <person name="Heilman E."/>
            <person name="Heiman D."/>
            <person name="Howarth C."/>
            <person name="Larson L."/>
            <person name="Lui A."/>
            <person name="MacDonald P.J.P."/>
            <person name="Mehta T."/>
            <person name="Montmayeur A."/>
            <person name="Murphy C."/>
            <person name="Neiman D."/>
            <person name="Pearson M."/>
            <person name="Priest M."/>
            <person name="Roberts A."/>
            <person name="Saif S."/>
            <person name="Shea T."/>
            <person name="Shenoy N."/>
            <person name="Sisk P."/>
            <person name="Stolte C."/>
            <person name="Sykes S."/>
            <person name="White J."/>
            <person name="Yandava C."/>
            <person name="Wortman J."/>
            <person name="Nusbaum C."/>
            <person name="Birren B."/>
        </authorList>
    </citation>
    <scope>NUCLEOTIDE SEQUENCE</scope>
    <source>
        <strain evidence="9">P1A1 Lamole</strain>
    </source>
</reference>
<dbReference type="FunCoup" id="U5H697">
    <property type="interactions" value="203"/>
</dbReference>
<reference evidence="10" key="4">
    <citation type="submission" date="2015-06" db="UniProtKB">
        <authorList>
            <consortium name="EnsemblFungi"/>
        </authorList>
    </citation>
    <scope>IDENTIFICATION</scope>
</reference>
<dbReference type="Pfam" id="PF13741">
    <property type="entry name" value="MRP-S25"/>
    <property type="match status" value="1"/>
</dbReference>
<keyword evidence="11" id="KW-1185">Reference proteome</keyword>
<dbReference type="PANTHER" id="PTHR37799">
    <property type="entry name" value="37S RIBOSOMAL PROTEIN S25, MITOCHONDRIAL"/>
    <property type="match status" value="1"/>
</dbReference>
<evidence type="ECO:0000256" key="8">
    <source>
        <dbReference type="SAM" id="MobiDB-lite"/>
    </source>
</evidence>
<dbReference type="OrthoDB" id="5542239at2759"/>
<name>U5H697_USTV1</name>
<accession>U5H697</accession>
<protein>
    <recommendedName>
        <fullName evidence="6">Small ribosomal subunit protein mS23</fullName>
    </recommendedName>
    <alternativeName>
        <fullName evidence="7">37S ribosomal protein S25, mitochondrial</fullName>
    </alternativeName>
</protein>
<dbReference type="PANTHER" id="PTHR37799:SF1">
    <property type="entry name" value="SMALL RIBOSOMAL SUBUNIT PROTEIN MS23"/>
    <property type="match status" value="1"/>
</dbReference>
<evidence type="ECO:0000256" key="6">
    <source>
        <dbReference type="ARBA" id="ARBA00035137"/>
    </source>
</evidence>
<feature type="region of interest" description="Disordered" evidence="8">
    <location>
        <begin position="34"/>
        <end position="93"/>
    </location>
</feature>
<dbReference type="InParanoid" id="U5H697"/>
<keyword evidence="4" id="KW-0496">Mitochondrion</keyword>
<dbReference type="GO" id="GO:0003735">
    <property type="term" value="F:structural constituent of ribosome"/>
    <property type="evidence" value="ECO:0007669"/>
    <property type="project" value="InterPro"/>
</dbReference>
<dbReference type="STRING" id="683840.U5H697"/>
<evidence type="ECO:0000256" key="7">
    <source>
        <dbReference type="ARBA" id="ARBA00035421"/>
    </source>
</evidence>
<feature type="compositionally biased region" description="Basic and acidic residues" evidence="8">
    <location>
        <begin position="51"/>
        <end position="64"/>
    </location>
</feature>
<dbReference type="OMA" id="QAYHNTL"/>
<gene>
    <name evidence="9" type="ORF">MVLG_02801</name>
</gene>
<feature type="compositionally biased region" description="Low complexity" evidence="8">
    <location>
        <begin position="257"/>
        <end position="269"/>
    </location>
</feature>
<feature type="region of interest" description="Disordered" evidence="8">
    <location>
        <begin position="240"/>
        <end position="298"/>
    </location>
</feature>
<dbReference type="EMBL" id="GL541665">
    <property type="protein sequence ID" value="KDE06913.1"/>
    <property type="molecule type" value="Genomic_DNA"/>
</dbReference>
<dbReference type="EnsemblFungi" id="MVLG_02801T0">
    <property type="protein sequence ID" value="MVLG_02801T0"/>
    <property type="gene ID" value="MVLG_02801"/>
</dbReference>
<sequence length="329" mass="36512">MNSRKAARTIPSTISRLLKSQAFLKSPPAAFEALLSHPPPPSLIRTLPSRPNEDVPLIHRERTSPKPSRVVQALPQPHTNRTPPRRPNTKNPKPLPIVFPEDQIRQQFFLDHPFEAYRPKDLNELETVQRDAPGPQGKQWTELRQRSIVPGPDDVIAFTLNLIEAHSIPLSKAYTHALSQYRTLKAEHEIATSSAIAEARAHGAYLFGEVERGLVSEERALDEWKDAKEIQAQLLKGESMGAKLGPGGGSAPMTGASSLSSSLTSTSTSVEGGMPWGDATRSNRVEEEPTHTYELTGGERYLERFEERFLNQANLAAQERAQQRRDSTA</sequence>
<evidence type="ECO:0000256" key="4">
    <source>
        <dbReference type="ARBA" id="ARBA00023128"/>
    </source>
</evidence>
<dbReference type="HOGENOM" id="CLU_068101_0_0_1"/>
<dbReference type="GO" id="GO:0005763">
    <property type="term" value="C:mitochondrial small ribosomal subunit"/>
    <property type="evidence" value="ECO:0007669"/>
    <property type="project" value="InterPro"/>
</dbReference>